<protein>
    <submittedName>
        <fullName evidence="2">Uncharacterized protein</fullName>
    </submittedName>
</protein>
<feature type="compositionally biased region" description="Basic residues" evidence="1">
    <location>
        <begin position="93"/>
        <end position="103"/>
    </location>
</feature>
<accession>A0AA39FRK0</accession>
<organism evidence="2 3">
    <name type="scientific">Microctonus hyperodae</name>
    <name type="common">Parasitoid wasp</name>
    <dbReference type="NCBI Taxonomy" id="165561"/>
    <lineage>
        <taxon>Eukaryota</taxon>
        <taxon>Metazoa</taxon>
        <taxon>Ecdysozoa</taxon>
        <taxon>Arthropoda</taxon>
        <taxon>Hexapoda</taxon>
        <taxon>Insecta</taxon>
        <taxon>Pterygota</taxon>
        <taxon>Neoptera</taxon>
        <taxon>Endopterygota</taxon>
        <taxon>Hymenoptera</taxon>
        <taxon>Apocrita</taxon>
        <taxon>Ichneumonoidea</taxon>
        <taxon>Braconidae</taxon>
        <taxon>Euphorinae</taxon>
        <taxon>Microctonus</taxon>
    </lineage>
</organism>
<proteinExistence type="predicted"/>
<reference evidence="2" key="1">
    <citation type="journal article" date="2023" name="bioRxiv">
        <title>Scaffold-level genome assemblies of two parasitoid biocontrol wasps reveal the parthenogenesis mechanism and an associated novel virus.</title>
        <authorList>
            <person name="Inwood S."/>
            <person name="Skelly J."/>
            <person name="Guhlin J."/>
            <person name="Harrop T."/>
            <person name="Goldson S."/>
            <person name="Dearden P."/>
        </authorList>
    </citation>
    <scope>NUCLEOTIDE SEQUENCE</scope>
    <source>
        <strain evidence="2">Lincoln</strain>
        <tissue evidence="2">Whole body</tissue>
    </source>
</reference>
<evidence type="ECO:0000313" key="3">
    <source>
        <dbReference type="Proteomes" id="UP001168972"/>
    </source>
</evidence>
<name>A0AA39FRK0_MICHY</name>
<keyword evidence="3" id="KW-1185">Reference proteome</keyword>
<gene>
    <name evidence="2" type="ORF">PV327_010277</name>
</gene>
<reference evidence="2" key="2">
    <citation type="submission" date="2023-03" db="EMBL/GenBank/DDBJ databases">
        <authorList>
            <person name="Inwood S.N."/>
            <person name="Skelly J.G."/>
            <person name="Guhlin J."/>
            <person name="Harrop T.W.R."/>
            <person name="Goldson S.G."/>
            <person name="Dearden P.K."/>
        </authorList>
    </citation>
    <scope>NUCLEOTIDE SEQUENCE</scope>
    <source>
        <strain evidence="2">Lincoln</strain>
        <tissue evidence="2">Whole body</tissue>
    </source>
</reference>
<dbReference type="Proteomes" id="UP001168972">
    <property type="component" value="Unassembled WGS sequence"/>
</dbReference>
<dbReference type="EMBL" id="JAQQBR010000006">
    <property type="protein sequence ID" value="KAK0174517.1"/>
    <property type="molecule type" value="Genomic_DNA"/>
</dbReference>
<evidence type="ECO:0000313" key="2">
    <source>
        <dbReference type="EMBL" id="KAK0174517.1"/>
    </source>
</evidence>
<comment type="caution">
    <text evidence="2">The sequence shown here is derived from an EMBL/GenBank/DDBJ whole genome shotgun (WGS) entry which is preliminary data.</text>
</comment>
<evidence type="ECO:0000256" key="1">
    <source>
        <dbReference type="SAM" id="MobiDB-lite"/>
    </source>
</evidence>
<sequence length="338" mass="39313">MNANNNLTTARNYEGQSNIVFGFRPENHREVITNINNTAENNLMVNKVKTIDNAVVRFDMDGGKDYRNIETGSMVLKSPKRKIDEDQKSHLSTVKRRKNKSRRNKENDESETMKQLFINDKKIIRYYEIHNANYGSRGRQPFLYDVKLDISFNGQQLKYMTIVIKSALDIIMGAIIHSDHSWRIATRAIIMDLLVQITNAYINANIPSYRWKTAVHACGYCPGNEEQPYIDEPLSTVQKSLGYSGHLKPSQSEYVSNPEDFTLTLEYVIKYSLSPVGNHSPVFHKRKSFRVNTWLPRQGRKFAFENFNFITNKNYDHNKMYNDSLKLAFIEEQKTFNE</sequence>
<feature type="region of interest" description="Disordered" evidence="1">
    <location>
        <begin position="79"/>
        <end position="112"/>
    </location>
</feature>
<dbReference type="AlphaFoldDB" id="A0AA39FRK0"/>